<accession>E4Y541</accession>
<protein>
    <submittedName>
        <fullName evidence="1">Uncharacterized protein</fullName>
    </submittedName>
</protein>
<dbReference type="AlphaFoldDB" id="E4Y541"/>
<evidence type="ECO:0000313" key="1">
    <source>
        <dbReference type="EMBL" id="CBY30789.1"/>
    </source>
</evidence>
<proteinExistence type="predicted"/>
<dbReference type="Proteomes" id="UP000011014">
    <property type="component" value="Unassembled WGS sequence"/>
</dbReference>
<gene>
    <name evidence="1" type="ORF">GSOID_T00018679001</name>
</gene>
<sequence length="93" mass="10802">MTDLFTIIKIKNEIKRLESLKILLQAFFHINSSATSVRNFISQGQLQKIQRCSNCTELLHQLHCCNHDCTVRPRKRSTNPPDNYIVCNNSLTR</sequence>
<dbReference type="EMBL" id="FN654283">
    <property type="protein sequence ID" value="CBY30789.1"/>
    <property type="molecule type" value="Genomic_DNA"/>
</dbReference>
<reference evidence="1" key="1">
    <citation type="journal article" date="2010" name="Science">
        <title>Plasticity of animal genome architecture unmasked by rapid evolution of a pelagic tunicate.</title>
        <authorList>
            <person name="Denoeud F."/>
            <person name="Henriet S."/>
            <person name="Mungpakdee S."/>
            <person name="Aury J.M."/>
            <person name="Da Silva C."/>
            <person name="Brinkmann H."/>
            <person name="Mikhaleva J."/>
            <person name="Olsen L.C."/>
            <person name="Jubin C."/>
            <person name="Canestro C."/>
            <person name="Bouquet J.M."/>
            <person name="Danks G."/>
            <person name="Poulain J."/>
            <person name="Campsteijn C."/>
            <person name="Adamski M."/>
            <person name="Cross I."/>
            <person name="Yadetie F."/>
            <person name="Muffato M."/>
            <person name="Louis A."/>
            <person name="Butcher S."/>
            <person name="Tsagkogeorga G."/>
            <person name="Konrad A."/>
            <person name="Singh S."/>
            <person name="Jensen M.F."/>
            <person name="Cong E.H."/>
            <person name="Eikeseth-Otteraa H."/>
            <person name="Noel B."/>
            <person name="Anthouard V."/>
            <person name="Porcel B.M."/>
            <person name="Kachouri-Lafond R."/>
            <person name="Nishino A."/>
            <person name="Ugolini M."/>
            <person name="Chourrout P."/>
            <person name="Nishida H."/>
            <person name="Aasland R."/>
            <person name="Huzurbazar S."/>
            <person name="Westhof E."/>
            <person name="Delsuc F."/>
            <person name="Lehrach H."/>
            <person name="Reinhardt R."/>
            <person name="Weissenbach J."/>
            <person name="Roy S.W."/>
            <person name="Artiguenave F."/>
            <person name="Postlethwait J.H."/>
            <person name="Manak J.R."/>
            <person name="Thompson E.M."/>
            <person name="Jaillon O."/>
            <person name="Du Pasquier L."/>
            <person name="Boudinot P."/>
            <person name="Liberles D.A."/>
            <person name="Volff J.N."/>
            <person name="Philippe H."/>
            <person name="Lenhard B."/>
            <person name="Roest Crollius H."/>
            <person name="Wincker P."/>
            <person name="Chourrout D."/>
        </authorList>
    </citation>
    <scope>NUCLEOTIDE SEQUENCE [LARGE SCALE GENOMIC DNA]</scope>
</reference>
<organism evidence="1">
    <name type="scientific">Oikopleura dioica</name>
    <name type="common">Tunicate</name>
    <dbReference type="NCBI Taxonomy" id="34765"/>
    <lineage>
        <taxon>Eukaryota</taxon>
        <taxon>Metazoa</taxon>
        <taxon>Chordata</taxon>
        <taxon>Tunicata</taxon>
        <taxon>Appendicularia</taxon>
        <taxon>Copelata</taxon>
        <taxon>Oikopleuridae</taxon>
        <taxon>Oikopleura</taxon>
    </lineage>
</organism>
<name>E4Y541_OIKDI</name>